<accession>A0A4Z0MHW8</accession>
<dbReference type="PANTHER" id="PTHR46268:SF6">
    <property type="entry name" value="UNIVERSAL STRESS PROTEIN UP12"/>
    <property type="match status" value="1"/>
</dbReference>
<evidence type="ECO:0000256" key="1">
    <source>
        <dbReference type="ARBA" id="ARBA00008791"/>
    </source>
</evidence>
<evidence type="ECO:0000313" key="5">
    <source>
        <dbReference type="Proteomes" id="UP000298284"/>
    </source>
</evidence>
<dbReference type="Proteomes" id="UP000298284">
    <property type="component" value="Unassembled WGS sequence"/>
</dbReference>
<evidence type="ECO:0000313" key="4">
    <source>
        <dbReference type="EMBL" id="TGD78785.1"/>
    </source>
</evidence>
<dbReference type="Pfam" id="PF00582">
    <property type="entry name" value="Usp"/>
    <property type="match status" value="1"/>
</dbReference>
<comment type="similarity">
    <text evidence="1">Belongs to the universal stress protein A family.</text>
</comment>
<keyword evidence="5" id="KW-1185">Reference proteome</keyword>
<dbReference type="OrthoDB" id="871451at2"/>
<gene>
    <name evidence="4" type="ORF">EU557_17540</name>
</gene>
<protein>
    <recommendedName>
        <fullName evidence="3">UspA domain-containing protein</fullName>
    </recommendedName>
</protein>
<dbReference type="InterPro" id="IPR006016">
    <property type="entry name" value="UspA"/>
</dbReference>
<dbReference type="EMBL" id="SRKZ01000005">
    <property type="protein sequence ID" value="TGD78785.1"/>
    <property type="molecule type" value="Genomic_DNA"/>
</dbReference>
<dbReference type="RefSeq" id="WP_135531780.1">
    <property type="nucleotide sequence ID" value="NZ_SRKZ01000005.1"/>
</dbReference>
<dbReference type="AlphaFoldDB" id="A0A4Z0MHW8"/>
<comment type="caution">
    <text evidence="4">The sequence shown here is derived from an EMBL/GenBank/DDBJ whole genome shotgun (WGS) entry which is preliminary data.</text>
</comment>
<name>A0A4Z0MHW8_9BACT</name>
<sequence length="297" mass="31943">MHFSLIVLSGFYPAAQRALQYADSLASCLGGHLVLLHVNRTSLFDPYVFAGEGWRRQELEEEVDTGRLLAQMARQLRAPATVEVATDLLPPVAQDLAARHSPALYIVGVPAHGKGSYEPIVEATLELLRAQQLPVLLVPVNSQAYAPPRRTVVAADREAFLLPSSAAIVSKLLPAMGAELTVAHVSEVEDDASCARALRAVQQSGLVPGVREVNLRGYPAATPAAGLLDAVADTDAELLVVQARSRSYLSELFHRSVTAALIRRSPVPVLVVPVEEAAHDPTPHPKQAADEHLLWPK</sequence>
<feature type="region of interest" description="Disordered" evidence="2">
    <location>
        <begin position="278"/>
        <end position="297"/>
    </location>
</feature>
<reference evidence="4 5" key="1">
    <citation type="submission" date="2019-04" db="EMBL/GenBank/DDBJ databases">
        <authorList>
            <person name="Feng G."/>
            <person name="Zhang J."/>
            <person name="Zhu H."/>
        </authorList>
    </citation>
    <scope>NUCLEOTIDE SEQUENCE [LARGE SCALE GENOMIC DNA]</scope>
    <source>
        <strain evidence="4 5">JCM 19491</strain>
    </source>
</reference>
<dbReference type="SUPFAM" id="SSF52402">
    <property type="entry name" value="Adenine nucleotide alpha hydrolases-like"/>
    <property type="match status" value="2"/>
</dbReference>
<evidence type="ECO:0000259" key="3">
    <source>
        <dbReference type="Pfam" id="PF00582"/>
    </source>
</evidence>
<feature type="domain" description="UspA" evidence="3">
    <location>
        <begin position="222"/>
        <end position="273"/>
    </location>
</feature>
<dbReference type="Gene3D" id="3.40.50.620">
    <property type="entry name" value="HUPs"/>
    <property type="match status" value="2"/>
</dbReference>
<evidence type="ECO:0000256" key="2">
    <source>
        <dbReference type="SAM" id="MobiDB-lite"/>
    </source>
</evidence>
<organism evidence="4 5">
    <name type="scientific">Hymenobacter wooponensis</name>
    <dbReference type="NCBI Taxonomy" id="1525360"/>
    <lineage>
        <taxon>Bacteria</taxon>
        <taxon>Pseudomonadati</taxon>
        <taxon>Bacteroidota</taxon>
        <taxon>Cytophagia</taxon>
        <taxon>Cytophagales</taxon>
        <taxon>Hymenobacteraceae</taxon>
        <taxon>Hymenobacter</taxon>
    </lineage>
</organism>
<dbReference type="PANTHER" id="PTHR46268">
    <property type="entry name" value="STRESS RESPONSE PROTEIN NHAX"/>
    <property type="match status" value="1"/>
</dbReference>
<proteinExistence type="inferred from homology"/>
<dbReference type="InterPro" id="IPR014729">
    <property type="entry name" value="Rossmann-like_a/b/a_fold"/>
</dbReference>